<evidence type="ECO:0000313" key="6">
    <source>
        <dbReference type="Proteomes" id="UP001107558"/>
    </source>
</evidence>
<dbReference type="Proteomes" id="UP001107558">
    <property type="component" value="Chromosome 1"/>
</dbReference>
<dbReference type="SUPFAM" id="SSF57667">
    <property type="entry name" value="beta-beta-alpha zinc fingers"/>
    <property type="match status" value="1"/>
</dbReference>
<reference evidence="5" key="1">
    <citation type="submission" date="2021-03" db="EMBL/GenBank/DDBJ databases">
        <title>Chromosome level genome of the anhydrobiotic midge Polypedilum vanderplanki.</title>
        <authorList>
            <person name="Yoshida Y."/>
            <person name="Kikawada T."/>
            <person name="Gusev O."/>
        </authorList>
    </citation>
    <scope>NUCLEOTIDE SEQUENCE</scope>
    <source>
        <strain evidence="5">NIAS01</strain>
        <tissue evidence="5">Whole body or cell culture</tissue>
    </source>
</reference>
<evidence type="ECO:0000313" key="5">
    <source>
        <dbReference type="EMBL" id="KAG5683372.1"/>
    </source>
</evidence>
<dbReference type="GO" id="GO:0003677">
    <property type="term" value="F:DNA binding"/>
    <property type="evidence" value="ECO:0007669"/>
    <property type="project" value="InterPro"/>
</dbReference>
<protein>
    <recommendedName>
        <fullName evidence="4">BED-type domain-containing protein</fullName>
    </recommendedName>
</protein>
<dbReference type="Pfam" id="PF02892">
    <property type="entry name" value="zf-BED"/>
    <property type="match status" value="1"/>
</dbReference>
<dbReference type="InterPro" id="IPR003656">
    <property type="entry name" value="Znf_BED"/>
</dbReference>
<comment type="caution">
    <text evidence="5">The sequence shown here is derived from an EMBL/GenBank/DDBJ whole genome shotgun (WGS) entry which is preliminary data.</text>
</comment>
<evidence type="ECO:0000259" key="4">
    <source>
        <dbReference type="Pfam" id="PF02892"/>
    </source>
</evidence>
<name>A0A9J6CN72_POLVA</name>
<dbReference type="EMBL" id="JADBJN010000001">
    <property type="protein sequence ID" value="KAG5683372.1"/>
    <property type="molecule type" value="Genomic_DNA"/>
</dbReference>
<dbReference type="AlphaFoldDB" id="A0A9J6CN72"/>
<keyword evidence="2" id="KW-0863">Zinc-finger</keyword>
<dbReference type="GO" id="GO:0008270">
    <property type="term" value="F:zinc ion binding"/>
    <property type="evidence" value="ECO:0007669"/>
    <property type="project" value="UniProtKB-KW"/>
</dbReference>
<organism evidence="5 6">
    <name type="scientific">Polypedilum vanderplanki</name>
    <name type="common">Sleeping chironomid midge</name>
    <dbReference type="NCBI Taxonomy" id="319348"/>
    <lineage>
        <taxon>Eukaryota</taxon>
        <taxon>Metazoa</taxon>
        <taxon>Ecdysozoa</taxon>
        <taxon>Arthropoda</taxon>
        <taxon>Hexapoda</taxon>
        <taxon>Insecta</taxon>
        <taxon>Pterygota</taxon>
        <taxon>Neoptera</taxon>
        <taxon>Endopterygota</taxon>
        <taxon>Diptera</taxon>
        <taxon>Nematocera</taxon>
        <taxon>Chironomoidea</taxon>
        <taxon>Chironomidae</taxon>
        <taxon>Chironominae</taxon>
        <taxon>Polypedilum</taxon>
        <taxon>Polypedilum</taxon>
    </lineage>
</organism>
<keyword evidence="6" id="KW-1185">Reference proteome</keyword>
<keyword evidence="1" id="KW-0479">Metal-binding</keyword>
<evidence type="ECO:0000256" key="2">
    <source>
        <dbReference type="ARBA" id="ARBA00022771"/>
    </source>
</evidence>
<evidence type="ECO:0000256" key="1">
    <source>
        <dbReference type="ARBA" id="ARBA00022723"/>
    </source>
</evidence>
<dbReference type="InterPro" id="IPR036236">
    <property type="entry name" value="Znf_C2H2_sf"/>
</dbReference>
<gene>
    <name evidence="5" type="ORF">PVAND_012657</name>
</gene>
<dbReference type="OrthoDB" id="7881929at2759"/>
<feature type="domain" description="BED-type" evidence="4">
    <location>
        <begin position="2"/>
        <end position="49"/>
    </location>
</feature>
<sequence length="123" mass="14111">MSLVWKLFIKLNTIEAKCCVKEGEKTCGCVLKRSGGTKGLLEHLKRKHNISQKDPSQIVSIEEPPVAKKQKLMFDYLNQSSLEKDIAQMICCDNMTYQQVSSSEFLQTALKQKYTNKKIPKIW</sequence>
<evidence type="ECO:0000256" key="3">
    <source>
        <dbReference type="ARBA" id="ARBA00022833"/>
    </source>
</evidence>
<proteinExistence type="predicted"/>
<accession>A0A9J6CN72</accession>
<keyword evidence="3" id="KW-0862">Zinc</keyword>